<name>A0A1I9KKD1_9CAUD</name>
<evidence type="ECO:0000313" key="2">
    <source>
        <dbReference type="Proteomes" id="UP000223158"/>
    </source>
</evidence>
<accession>A0A1I9KKD1</accession>
<organism evidence="1 2">
    <name type="scientific">Lactobacillus phage SA-C12</name>
    <dbReference type="NCBI Taxonomy" id="1755697"/>
    <lineage>
        <taxon>Viruses</taxon>
        <taxon>Duplodnaviria</taxon>
        <taxon>Heunggongvirae</taxon>
        <taxon>Uroviricota</taxon>
        <taxon>Caudoviricetes</taxon>
        <taxon>Tybeckvirinae</taxon>
        <taxon>Lenusvirus</taxon>
        <taxon>Lenusvirus SAC12</taxon>
    </lineage>
</organism>
<reference evidence="1 2" key="1">
    <citation type="submission" date="2015-11" db="EMBL/GenBank/DDBJ databases">
        <title>Lactobacillus brevis bacteriophage SA-C12: a mosaic Myoviridae member.</title>
        <authorList>
            <person name="Mahony J."/>
        </authorList>
    </citation>
    <scope>NUCLEOTIDE SEQUENCE [LARGE SCALE GENOMIC DNA]</scope>
</reference>
<sequence>MGMCWHGFREIEVMSVESSSKKLQKLLIIKMNAKPTKYRQAEDGVERDKVRAACAKLDTGRYGFCYFL</sequence>
<protein>
    <submittedName>
        <fullName evidence="1">Uncharacterized protein</fullName>
    </submittedName>
</protein>
<gene>
    <name evidence="1" type="ORF">SAC12_087</name>
</gene>
<keyword evidence="2" id="KW-1185">Reference proteome</keyword>
<proteinExistence type="predicted"/>
<dbReference type="EMBL" id="KU052488">
    <property type="protein sequence ID" value="ALY06908.1"/>
    <property type="molecule type" value="Genomic_DNA"/>
</dbReference>
<evidence type="ECO:0000313" key="1">
    <source>
        <dbReference type="EMBL" id="ALY06908.1"/>
    </source>
</evidence>
<dbReference type="Proteomes" id="UP000223158">
    <property type="component" value="Segment"/>
</dbReference>